<keyword evidence="1" id="KW-1133">Transmembrane helix</keyword>
<dbReference type="InterPro" id="IPR002656">
    <property type="entry name" value="Acyl_transf_3_dom"/>
</dbReference>
<feature type="domain" description="Acyltransferase 3" evidence="2">
    <location>
        <begin position="24"/>
        <end position="288"/>
    </location>
</feature>
<evidence type="ECO:0000313" key="4">
    <source>
        <dbReference type="Proteomes" id="UP001311799"/>
    </source>
</evidence>
<feature type="transmembrane region" description="Helical" evidence="1">
    <location>
        <begin position="158"/>
        <end position="179"/>
    </location>
</feature>
<feature type="transmembrane region" description="Helical" evidence="1">
    <location>
        <begin position="553"/>
        <end position="575"/>
    </location>
</feature>
<feature type="transmembrane region" description="Helical" evidence="1">
    <location>
        <begin position="266"/>
        <end position="289"/>
    </location>
</feature>
<feature type="transmembrane region" description="Helical" evidence="1">
    <location>
        <begin position="489"/>
        <end position="507"/>
    </location>
</feature>
<dbReference type="Pfam" id="PF01757">
    <property type="entry name" value="Acyl_transf_3"/>
    <property type="match status" value="1"/>
</dbReference>
<keyword evidence="4" id="KW-1185">Reference proteome</keyword>
<dbReference type="GO" id="GO:0016747">
    <property type="term" value="F:acyltransferase activity, transferring groups other than amino-acyl groups"/>
    <property type="evidence" value="ECO:0007669"/>
    <property type="project" value="InterPro"/>
</dbReference>
<evidence type="ECO:0000256" key="1">
    <source>
        <dbReference type="SAM" id="Phobius"/>
    </source>
</evidence>
<evidence type="ECO:0000313" key="3">
    <source>
        <dbReference type="EMBL" id="KAK6588684.1"/>
    </source>
</evidence>
<comment type="caution">
    <text evidence="3">The sequence shown here is derived from an EMBL/GenBank/DDBJ whole genome shotgun (WGS) entry which is preliminary data.</text>
</comment>
<feature type="transmembrane region" description="Helical" evidence="1">
    <location>
        <begin position="100"/>
        <end position="121"/>
    </location>
</feature>
<feature type="transmembrane region" description="Helical" evidence="1">
    <location>
        <begin position="362"/>
        <end position="382"/>
    </location>
</feature>
<feature type="transmembrane region" description="Helical" evidence="1">
    <location>
        <begin position="235"/>
        <end position="254"/>
    </location>
</feature>
<proteinExistence type="predicted"/>
<organism evidence="3 4">
    <name type="scientific">Cryptosporidium xiaoi</name>
    <dbReference type="NCBI Taxonomy" id="659607"/>
    <lineage>
        <taxon>Eukaryota</taxon>
        <taxon>Sar</taxon>
        <taxon>Alveolata</taxon>
        <taxon>Apicomplexa</taxon>
        <taxon>Conoidasida</taxon>
        <taxon>Coccidia</taxon>
        <taxon>Eucoccidiorida</taxon>
        <taxon>Eimeriorina</taxon>
        <taxon>Cryptosporidiidae</taxon>
        <taxon>Cryptosporidium</taxon>
    </lineage>
</organism>
<feature type="transmembrane region" description="Helical" evidence="1">
    <location>
        <begin position="450"/>
        <end position="469"/>
    </location>
</feature>
<dbReference type="AlphaFoldDB" id="A0AAV9XWM7"/>
<name>A0AAV9XWM7_9CRYT</name>
<evidence type="ECO:0000259" key="2">
    <source>
        <dbReference type="Pfam" id="PF01757"/>
    </source>
</evidence>
<dbReference type="InterPro" id="IPR050623">
    <property type="entry name" value="Glucan_succinyl_AcylTrfase"/>
</dbReference>
<sequence length="630" mass="72455">MENSLNLKTERKNAGDKRNFNRLNYLDWLKALAVWLVVFVHVIYYTNLLDIGITKNEKAMIKRMIIFFSEFGMPIFFFVSGKASFLSSTSSFRIFIKKKLLRLFIPLISGYFFLLPITHFLSNGRRPCTYVSENGDSLDFFRYYFKYIEDFSCHGFEWLWFLALLMVISTLIFPFFRLLKSFNLNNEISNTSGNENSNSSNRVNENKLPYIIGCILVMVLIGPFVIYSYDFHPMAFFGLSFPLLIMFLTSFSIKNNNKYISKKTKILNVTMIYLSAISFILANVILAYYSNIDNLPYSEVTGPLFKKNNVVTNGNNNSALRANQNKKSVVINDSIVSVQENSDGRVMFPSRGFLKPIDNRRMLLAILFYISFYAVGFIDQLLSHYMSRYNSILKDNHDSNQTRTLIYNNTGVASNTSLIQNESQINDIQNLSGDYKQAEKYGILYNIPGLMKPVIVFVSLIFFSISFSLNNNGIGYMWAFPMYRIPSSSVFYVIGSWIIVLIIDNICHSLLNSMFQPHIYFHFTASSIIFYIFHMLWLEIASTYIIIPHQIPYYQSVAISFLFTVALSAICYILALKVRFIGFLTGMSTSISFTNIKESTGKLKSGPVQEPQEPRTLYLNNVNNVFGTIE</sequence>
<feature type="transmembrane region" description="Helical" evidence="1">
    <location>
        <begin position="519"/>
        <end position="547"/>
    </location>
</feature>
<keyword evidence="1" id="KW-0472">Membrane</keyword>
<dbReference type="EMBL" id="JAWDEY010000031">
    <property type="protein sequence ID" value="KAK6588684.1"/>
    <property type="molecule type" value="Genomic_DNA"/>
</dbReference>
<dbReference type="PANTHER" id="PTHR36927">
    <property type="entry name" value="BLR4337 PROTEIN"/>
    <property type="match status" value="1"/>
</dbReference>
<gene>
    <name evidence="3" type="ORF">RS030_3433</name>
</gene>
<dbReference type="PANTHER" id="PTHR36927:SF3">
    <property type="entry name" value="GLUCANS BIOSYNTHESIS PROTEIN C"/>
    <property type="match status" value="1"/>
</dbReference>
<feature type="transmembrane region" description="Helical" evidence="1">
    <location>
        <begin position="208"/>
        <end position="229"/>
    </location>
</feature>
<protein>
    <recommendedName>
        <fullName evidence="2">Acyltransferase 3 domain-containing protein</fullName>
    </recommendedName>
</protein>
<feature type="transmembrane region" description="Helical" evidence="1">
    <location>
        <begin position="28"/>
        <end position="48"/>
    </location>
</feature>
<reference evidence="3 4" key="1">
    <citation type="submission" date="2023-10" db="EMBL/GenBank/DDBJ databases">
        <title>Comparative genomics analysis reveals potential genetic determinants of host preference in Cryptosporidium xiaoi.</title>
        <authorList>
            <person name="Xiao L."/>
            <person name="Li J."/>
        </authorList>
    </citation>
    <scope>NUCLEOTIDE SEQUENCE [LARGE SCALE GENOMIC DNA]</scope>
    <source>
        <strain evidence="3 4">52996</strain>
    </source>
</reference>
<accession>A0AAV9XWM7</accession>
<feature type="transmembrane region" description="Helical" evidence="1">
    <location>
        <begin position="60"/>
        <end position="79"/>
    </location>
</feature>
<keyword evidence="1" id="KW-0812">Transmembrane</keyword>
<dbReference type="Proteomes" id="UP001311799">
    <property type="component" value="Unassembled WGS sequence"/>
</dbReference>